<sequence length="66" mass="7355">GKKRREAVWCRGFSGVREEKEKLWLLLEEEEKRKKDEFGGRDLGVGGVRPVAGGLRVKGENGVGCL</sequence>
<name>A0ABS8TQ77_DATST</name>
<proteinExistence type="predicted"/>
<reference evidence="1 2" key="1">
    <citation type="journal article" date="2021" name="BMC Genomics">
        <title>Datura genome reveals duplications of psychoactive alkaloid biosynthetic genes and high mutation rate following tissue culture.</title>
        <authorList>
            <person name="Rajewski A."/>
            <person name="Carter-House D."/>
            <person name="Stajich J."/>
            <person name="Litt A."/>
        </authorList>
    </citation>
    <scope>NUCLEOTIDE SEQUENCE [LARGE SCALE GENOMIC DNA]</scope>
    <source>
        <strain evidence="1">AR-01</strain>
    </source>
</reference>
<comment type="caution">
    <text evidence="1">The sequence shown here is derived from an EMBL/GenBank/DDBJ whole genome shotgun (WGS) entry which is preliminary data.</text>
</comment>
<keyword evidence="2" id="KW-1185">Reference proteome</keyword>
<accession>A0ABS8TQ77</accession>
<evidence type="ECO:0000313" key="1">
    <source>
        <dbReference type="EMBL" id="MCD7473056.1"/>
    </source>
</evidence>
<feature type="non-terminal residue" evidence="1">
    <location>
        <position position="66"/>
    </location>
</feature>
<gene>
    <name evidence="1" type="ORF">HAX54_014638</name>
</gene>
<protein>
    <submittedName>
        <fullName evidence="1">Uncharacterized protein</fullName>
    </submittedName>
</protein>
<feature type="non-terminal residue" evidence="1">
    <location>
        <position position="1"/>
    </location>
</feature>
<dbReference type="Proteomes" id="UP000823775">
    <property type="component" value="Unassembled WGS sequence"/>
</dbReference>
<organism evidence="1 2">
    <name type="scientific">Datura stramonium</name>
    <name type="common">Jimsonweed</name>
    <name type="synonym">Common thornapple</name>
    <dbReference type="NCBI Taxonomy" id="4076"/>
    <lineage>
        <taxon>Eukaryota</taxon>
        <taxon>Viridiplantae</taxon>
        <taxon>Streptophyta</taxon>
        <taxon>Embryophyta</taxon>
        <taxon>Tracheophyta</taxon>
        <taxon>Spermatophyta</taxon>
        <taxon>Magnoliopsida</taxon>
        <taxon>eudicotyledons</taxon>
        <taxon>Gunneridae</taxon>
        <taxon>Pentapetalae</taxon>
        <taxon>asterids</taxon>
        <taxon>lamiids</taxon>
        <taxon>Solanales</taxon>
        <taxon>Solanaceae</taxon>
        <taxon>Solanoideae</taxon>
        <taxon>Datureae</taxon>
        <taxon>Datura</taxon>
    </lineage>
</organism>
<evidence type="ECO:0000313" key="2">
    <source>
        <dbReference type="Proteomes" id="UP000823775"/>
    </source>
</evidence>
<dbReference type="EMBL" id="JACEIK010001912">
    <property type="protein sequence ID" value="MCD7473056.1"/>
    <property type="molecule type" value="Genomic_DNA"/>
</dbReference>